<evidence type="ECO:0000313" key="2">
    <source>
        <dbReference type="EMBL" id="SMC59744.1"/>
    </source>
</evidence>
<feature type="domain" description="Toprim" evidence="1">
    <location>
        <begin position="180"/>
        <end position="269"/>
    </location>
</feature>
<accession>A0A1W2AGI7</accession>
<keyword evidence="2" id="KW-0378">Hydrolase</keyword>
<keyword evidence="2" id="KW-0347">Helicase</keyword>
<dbReference type="InterPro" id="IPR034154">
    <property type="entry name" value="TOPRIM_DnaG/twinkle"/>
</dbReference>
<dbReference type="GO" id="GO:0004386">
    <property type="term" value="F:helicase activity"/>
    <property type="evidence" value="ECO:0007669"/>
    <property type="project" value="UniProtKB-KW"/>
</dbReference>
<proteinExistence type="predicted"/>
<evidence type="ECO:0000313" key="3">
    <source>
        <dbReference type="Proteomes" id="UP000192708"/>
    </source>
</evidence>
<dbReference type="OrthoDB" id="784829at2"/>
<dbReference type="CDD" id="cd01029">
    <property type="entry name" value="TOPRIM_primases"/>
    <property type="match status" value="1"/>
</dbReference>
<dbReference type="Pfam" id="PF13362">
    <property type="entry name" value="Toprim_3"/>
    <property type="match status" value="1"/>
</dbReference>
<keyword evidence="3" id="KW-1185">Reference proteome</keyword>
<dbReference type="AlphaFoldDB" id="A0A1W2AGI7"/>
<evidence type="ECO:0000259" key="1">
    <source>
        <dbReference type="Pfam" id="PF13362"/>
    </source>
</evidence>
<reference evidence="2 3" key="1">
    <citation type="submission" date="2017-04" db="EMBL/GenBank/DDBJ databases">
        <authorList>
            <person name="Afonso C.L."/>
            <person name="Miller P.J."/>
            <person name="Scott M.A."/>
            <person name="Spackman E."/>
            <person name="Goraichik I."/>
            <person name="Dimitrov K.M."/>
            <person name="Suarez D.L."/>
            <person name="Swayne D.E."/>
        </authorList>
    </citation>
    <scope>NUCLEOTIDE SEQUENCE [LARGE SCALE GENOMIC DNA]</scope>
    <source>
        <strain evidence="2 3">VK13</strain>
    </source>
</reference>
<sequence length="273" mass="31038">MNNFYDFIHNLGYEPKSEIVPNKFIRFGRKNSVSAKLFADGQGGYLQDWRSGEKHFWFANDFKNLSSIERKNRQDEIERIKQAHELKQSQIHKNVSIKSKELFMGSQEALECHPYLLRKKVKPFDIRQQGNNLLIPVCSVLGEFQSIQFINHEGNKWFFTGGKSKGGCHFIGKFSINDPVFLAEGYATAYSVYEDTGCLTIVAFNAMNLIPVAIDLRKHFPKVEIIIAGDSDKTGKHYAELASKAVNGSITFPPFTENQNGTDWNDFLKGVSL</sequence>
<dbReference type="Proteomes" id="UP000192708">
    <property type="component" value="Unassembled WGS sequence"/>
</dbReference>
<dbReference type="EMBL" id="FWXJ01000008">
    <property type="protein sequence ID" value="SMC59744.1"/>
    <property type="molecule type" value="Genomic_DNA"/>
</dbReference>
<keyword evidence="2" id="KW-0547">Nucleotide-binding</keyword>
<gene>
    <name evidence="2" type="ORF">SAMN06296008_108142</name>
</gene>
<dbReference type="InterPro" id="IPR006171">
    <property type="entry name" value="TOPRIM_dom"/>
</dbReference>
<name>A0A1W2AGI7_9BURK</name>
<dbReference type="RefSeq" id="WP_084283784.1">
    <property type="nucleotide sequence ID" value="NZ_FWXJ01000008.1"/>
</dbReference>
<protein>
    <submittedName>
        <fullName evidence="2">Putative DNA primase/helicase</fullName>
    </submittedName>
</protein>
<dbReference type="STRING" id="1938817.SAMN06296008_108142"/>
<keyword evidence="2" id="KW-0067">ATP-binding</keyword>
<organism evidence="2 3">
    <name type="scientific">Polynucleobacter kasalickyi</name>
    <dbReference type="NCBI Taxonomy" id="1938817"/>
    <lineage>
        <taxon>Bacteria</taxon>
        <taxon>Pseudomonadati</taxon>
        <taxon>Pseudomonadota</taxon>
        <taxon>Betaproteobacteria</taxon>
        <taxon>Burkholderiales</taxon>
        <taxon>Burkholderiaceae</taxon>
        <taxon>Polynucleobacter</taxon>
    </lineage>
</organism>